<evidence type="ECO:0000313" key="10">
    <source>
        <dbReference type="EMBL" id="MBX3891757.1"/>
    </source>
</evidence>
<dbReference type="GO" id="GO:0008233">
    <property type="term" value="F:peptidase activity"/>
    <property type="evidence" value="ECO:0007669"/>
    <property type="project" value="UniProtKB-KW"/>
</dbReference>
<dbReference type="InterPro" id="IPR036590">
    <property type="entry name" value="SRAP-like"/>
</dbReference>
<accession>A0A9Q2BYF9</accession>
<dbReference type="GO" id="GO:0006508">
    <property type="term" value="P:proteolysis"/>
    <property type="evidence" value="ECO:0007669"/>
    <property type="project" value="UniProtKB-KW"/>
</dbReference>
<gene>
    <name evidence="10" type="ORF">DEE74_17995</name>
</gene>
<proteinExistence type="inferred from homology"/>
<evidence type="ECO:0000256" key="1">
    <source>
        <dbReference type="ARBA" id="ARBA00008136"/>
    </source>
</evidence>
<evidence type="ECO:0000313" key="11">
    <source>
        <dbReference type="Proteomes" id="UP001199322"/>
    </source>
</evidence>
<dbReference type="Proteomes" id="UP001199322">
    <property type="component" value="Unassembled WGS sequence"/>
</dbReference>
<evidence type="ECO:0000256" key="8">
    <source>
        <dbReference type="RuleBase" id="RU364100"/>
    </source>
</evidence>
<dbReference type="InterPro" id="IPR003738">
    <property type="entry name" value="SRAP"/>
</dbReference>
<dbReference type="SUPFAM" id="SSF143081">
    <property type="entry name" value="BB1717-like"/>
    <property type="match status" value="1"/>
</dbReference>
<evidence type="ECO:0000256" key="7">
    <source>
        <dbReference type="ARBA" id="ARBA00023239"/>
    </source>
</evidence>
<name>A0A9Q2BYF9_RALPI</name>
<keyword evidence="7" id="KW-0456">Lyase</keyword>
<dbReference type="GO" id="GO:0003697">
    <property type="term" value="F:single-stranded DNA binding"/>
    <property type="evidence" value="ECO:0007669"/>
    <property type="project" value="InterPro"/>
</dbReference>
<evidence type="ECO:0000256" key="6">
    <source>
        <dbReference type="ARBA" id="ARBA00023125"/>
    </source>
</evidence>
<evidence type="ECO:0000256" key="3">
    <source>
        <dbReference type="ARBA" id="ARBA00022763"/>
    </source>
</evidence>
<dbReference type="PANTHER" id="PTHR13604">
    <property type="entry name" value="DC12-RELATED"/>
    <property type="match status" value="1"/>
</dbReference>
<dbReference type="Pfam" id="PF02586">
    <property type="entry name" value="SRAP"/>
    <property type="match status" value="1"/>
</dbReference>
<sequence length="233" mass="26124">MGRSIMCTNYSPAKVERLRVLLGLGPVVDYPPETFPDYDSPLVFINKDGKQDCVVANFGFAPAEYARSGMPNPVNARAETVSTNRMFGKYWRACNLCIVPVDAIYEPCYETGHNVRHKIWIKGESEFGIAGIWRTWQTSEGVPPRYAFAMLTLNADDHAIFKRMHKPSNPDGSAKEKRGVVMLTREKWDEWLACRDPEVARSFLSLYPADKMEAAPPPADRKAPKTPKPPACG</sequence>
<dbReference type="EC" id="3.4.-.-" evidence="8"/>
<keyword evidence="5" id="KW-0190">Covalent protein-DNA linkage</keyword>
<keyword evidence="2 8" id="KW-0645">Protease</keyword>
<feature type="region of interest" description="Disordered" evidence="9">
    <location>
        <begin position="213"/>
        <end position="233"/>
    </location>
</feature>
<dbReference type="EMBL" id="QGBI01000017">
    <property type="protein sequence ID" value="MBX3891757.1"/>
    <property type="molecule type" value="Genomic_DNA"/>
</dbReference>
<evidence type="ECO:0000256" key="4">
    <source>
        <dbReference type="ARBA" id="ARBA00022801"/>
    </source>
</evidence>
<comment type="similarity">
    <text evidence="1 8">Belongs to the SOS response-associated peptidase family.</text>
</comment>
<keyword evidence="4 8" id="KW-0378">Hydrolase</keyword>
<reference evidence="10" key="1">
    <citation type="submission" date="2018-06" db="EMBL/GenBank/DDBJ databases">
        <authorList>
            <person name="O'Rourke A."/>
        </authorList>
    </citation>
    <scope>NUCLEOTIDE SEQUENCE</scope>
    <source>
        <strain evidence="10">132550021-3</strain>
    </source>
</reference>
<protein>
    <recommendedName>
        <fullName evidence="8">Abasic site processing protein</fullName>
        <ecNumber evidence="8">3.4.-.-</ecNumber>
    </recommendedName>
</protein>
<evidence type="ECO:0000256" key="5">
    <source>
        <dbReference type="ARBA" id="ARBA00023124"/>
    </source>
</evidence>
<dbReference type="PANTHER" id="PTHR13604:SF0">
    <property type="entry name" value="ABASIC SITE PROCESSING PROTEIN HMCES"/>
    <property type="match status" value="1"/>
</dbReference>
<dbReference type="GO" id="GO:0016829">
    <property type="term" value="F:lyase activity"/>
    <property type="evidence" value="ECO:0007669"/>
    <property type="project" value="UniProtKB-KW"/>
</dbReference>
<evidence type="ECO:0000256" key="2">
    <source>
        <dbReference type="ARBA" id="ARBA00022670"/>
    </source>
</evidence>
<evidence type="ECO:0000256" key="9">
    <source>
        <dbReference type="SAM" id="MobiDB-lite"/>
    </source>
</evidence>
<comment type="caution">
    <text evidence="10">The sequence shown here is derived from an EMBL/GenBank/DDBJ whole genome shotgun (WGS) entry which is preliminary data.</text>
</comment>
<dbReference type="Gene3D" id="3.90.1680.10">
    <property type="entry name" value="SOS response associated peptidase-like"/>
    <property type="match status" value="1"/>
</dbReference>
<dbReference type="AlphaFoldDB" id="A0A9Q2BYF9"/>
<organism evidence="10 11">
    <name type="scientific">Ralstonia pickettii</name>
    <name type="common">Burkholderia pickettii</name>
    <dbReference type="NCBI Taxonomy" id="329"/>
    <lineage>
        <taxon>Bacteria</taxon>
        <taxon>Pseudomonadati</taxon>
        <taxon>Pseudomonadota</taxon>
        <taxon>Betaproteobacteria</taxon>
        <taxon>Burkholderiales</taxon>
        <taxon>Burkholderiaceae</taxon>
        <taxon>Ralstonia</taxon>
    </lineage>
</organism>
<keyword evidence="3" id="KW-0227">DNA damage</keyword>
<dbReference type="GO" id="GO:0106300">
    <property type="term" value="P:protein-DNA covalent cross-linking repair"/>
    <property type="evidence" value="ECO:0007669"/>
    <property type="project" value="InterPro"/>
</dbReference>
<keyword evidence="6" id="KW-0238">DNA-binding</keyword>